<name>A0ABD1NQE9_9LAMI</name>
<evidence type="ECO:0000313" key="3">
    <source>
        <dbReference type="EMBL" id="KAL2453822.1"/>
    </source>
</evidence>
<dbReference type="PANTHER" id="PTHR45786:SF78">
    <property type="entry name" value="ATP-DEPENDENT DNA HELICASE"/>
    <property type="match status" value="1"/>
</dbReference>
<dbReference type="AlphaFoldDB" id="A0ABD1NQE9"/>
<dbReference type="EMBL" id="JBFOLK010000554">
    <property type="protein sequence ID" value="KAL2453822.1"/>
    <property type="molecule type" value="Genomic_DNA"/>
</dbReference>
<gene>
    <name evidence="3" type="ORF">Adt_48678</name>
</gene>
<evidence type="ECO:0000256" key="1">
    <source>
        <dbReference type="SAM" id="MobiDB-lite"/>
    </source>
</evidence>
<dbReference type="Proteomes" id="UP001604336">
    <property type="component" value="Unassembled WGS sequence"/>
</dbReference>
<keyword evidence="4" id="KW-1185">Reference proteome</keyword>
<feature type="region of interest" description="Disordered" evidence="1">
    <location>
        <begin position="1"/>
        <end position="30"/>
    </location>
</feature>
<protein>
    <submittedName>
        <fullName evidence="3">Helitron helicase-like domain containing protein</fullName>
    </submittedName>
</protein>
<feature type="domain" description="Helitron helicase-like" evidence="2">
    <location>
        <begin position="75"/>
        <end position="177"/>
    </location>
</feature>
<dbReference type="InterPro" id="IPR025476">
    <property type="entry name" value="Helitron_helicase-like"/>
</dbReference>
<organism evidence="3 4">
    <name type="scientific">Abeliophyllum distichum</name>
    <dbReference type="NCBI Taxonomy" id="126358"/>
    <lineage>
        <taxon>Eukaryota</taxon>
        <taxon>Viridiplantae</taxon>
        <taxon>Streptophyta</taxon>
        <taxon>Embryophyta</taxon>
        <taxon>Tracheophyta</taxon>
        <taxon>Spermatophyta</taxon>
        <taxon>Magnoliopsida</taxon>
        <taxon>eudicotyledons</taxon>
        <taxon>Gunneridae</taxon>
        <taxon>Pentapetalae</taxon>
        <taxon>asterids</taxon>
        <taxon>lamiids</taxon>
        <taxon>Lamiales</taxon>
        <taxon>Oleaceae</taxon>
        <taxon>Forsythieae</taxon>
        <taxon>Abeliophyllum</taxon>
    </lineage>
</organism>
<evidence type="ECO:0000259" key="2">
    <source>
        <dbReference type="Pfam" id="PF14214"/>
    </source>
</evidence>
<reference evidence="4" key="1">
    <citation type="submission" date="2024-07" db="EMBL/GenBank/DDBJ databases">
        <title>Two chromosome-level genome assemblies of Korean endemic species Abeliophyllum distichum and Forsythia ovata (Oleaceae).</title>
        <authorList>
            <person name="Jang H."/>
        </authorList>
    </citation>
    <scope>NUCLEOTIDE SEQUENCE [LARGE SCALE GENOMIC DNA]</scope>
</reference>
<sequence>MDLEENVSTRKEKQRKRRRELQNEHKKFASKKTIHKTRIQFLDSVQDISNNVGSSSTLHALKGQKKRSQISCREYYCFKLQVRPSTNFILLHAGRLFQQYVVDMYVKIETSRLDYFRQHQNEIRAELYQGIVDSVEIGEHRGCNVGRKIILPSSFTGGPRDMKKRYMDAMALVQKIWKT</sequence>
<proteinExistence type="predicted"/>
<dbReference type="PANTHER" id="PTHR45786">
    <property type="entry name" value="DNA BINDING PROTEIN-LIKE"/>
    <property type="match status" value="1"/>
</dbReference>
<accession>A0ABD1NQE9</accession>
<comment type="caution">
    <text evidence="3">The sequence shown here is derived from an EMBL/GenBank/DDBJ whole genome shotgun (WGS) entry which is preliminary data.</text>
</comment>
<evidence type="ECO:0000313" key="4">
    <source>
        <dbReference type="Proteomes" id="UP001604336"/>
    </source>
</evidence>
<dbReference type="Pfam" id="PF14214">
    <property type="entry name" value="Helitron_like_N"/>
    <property type="match status" value="1"/>
</dbReference>